<dbReference type="AlphaFoldDB" id="A0A9D4P1N3"/>
<dbReference type="Pfam" id="PF05769">
    <property type="entry name" value="SIKE"/>
    <property type="match status" value="1"/>
</dbReference>
<reference evidence="4" key="1">
    <citation type="submission" date="2020-06" db="EMBL/GenBank/DDBJ databases">
        <authorList>
            <person name="Ji K."/>
            <person name="Li J."/>
        </authorList>
    </citation>
    <scope>NUCLEOTIDE SEQUENCE</scope>
    <source>
        <strain evidence="4">JKM2019</strain>
        <tissue evidence="4">Whole body</tissue>
    </source>
</reference>
<gene>
    <name evidence="4" type="ORF">HUG17_4449</name>
</gene>
<sequence length="183" mass="21766">MDDCPLIDQSSLVIQAIQRESPQVSKLRQQNRILKQQLQEYEFVLELIMSKYRRLILTLLQTSNRCHQNILKKHENRQKDRTKSNIITATTNLQQLIEIFNQKIAPYNEEILLKQTEQLEMLRVEYKGLIELYRISKEFGSLIKAENRPKCQQQQHNDDVENKDDNDTLLTSDHDELKQQECQ</sequence>
<dbReference type="EMBL" id="SDOV01000004">
    <property type="protein sequence ID" value="KAH7641405.1"/>
    <property type="molecule type" value="Genomic_DNA"/>
</dbReference>
<proteinExistence type="inferred from homology"/>
<protein>
    <submittedName>
        <fullName evidence="4">Duf837 domain containing protein</fullName>
    </submittedName>
</protein>
<organism evidence="4">
    <name type="scientific">Dermatophagoides farinae</name>
    <name type="common">American house dust mite</name>
    <dbReference type="NCBI Taxonomy" id="6954"/>
    <lineage>
        <taxon>Eukaryota</taxon>
        <taxon>Metazoa</taxon>
        <taxon>Ecdysozoa</taxon>
        <taxon>Arthropoda</taxon>
        <taxon>Chelicerata</taxon>
        <taxon>Arachnida</taxon>
        <taxon>Acari</taxon>
        <taxon>Acariformes</taxon>
        <taxon>Sarcoptiformes</taxon>
        <taxon>Astigmata</taxon>
        <taxon>Psoroptidia</taxon>
        <taxon>Analgoidea</taxon>
        <taxon>Pyroglyphidae</taxon>
        <taxon>Dermatophagoidinae</taxon>
        <taxon>Dermatophagoides</taxon>
    </lineage>
</organism>
<dbReference type="PANTHER" id="PTHR12186:SF2">
    <property type="entry name" value="FGFR1 ONCOGENE PARTNER 2 HOMOLOG"/>
    <property type="match status" value="1"/>
</dbReference>
<reference evidence="4" key="2">
    <citation type="journal article" date="2021" name="World Allergy Organ. J.">
        <title>Chromosome-level assembly of Dermatophagoides farinae genome and transcriptome reveals two novel allergens Der f 37 and Der f 39.</title>
        <authorList>
            <person name="Chen J."/>
            <person name="Cai Z."/>
            <person name="Fan D."/>
            <person name="Hu J."/>
            <person name="Hou Y."/>
            <person name="He Y."/>
            <person name="Zhang Z."/>
            <person name="Zhao Z."/>
            <person name="Gao P."/>
            <person name="Hu W."/>
            <person name="Sun J."/>
            <person name="Li J."/>
            <person name="Ji K."/>
        </authorList>
    </citation>
    <scope>NUCLEOTIDE SEQUENCE</scope>
    <source>
        <strain evidence="4">JKM2019</strain>
    </source>
</reference>
<dbReference type="InterPro" id="IPR008555">
    <property type="entry name" value="SIKE"/>
</dbReference>
<evidence type="ECO:0000256" key="1">
    <source>
        <dbReference type="ARBA" id="ARBA00005537"/>
    </source>
</evidence>
<evidence type="ECO:0000256" key="2">
    <source>
        <dbReference type="ARBA" id="ARBA00023054"/>
    </source>
</evidence>
<dbReference type="PANTHER" id="PTHR12186">
    <property type="entry name" value="SIKE FAMILY MEMBER"/>
    <property type="match status" value="1"/>
</dbReference>
<evidence type="ECO:0000256" key="3">
    <source>
        <dbReference type="SAM" id="MobiDB-lite"/>
    </source>
</evidence>
<feature type="compositionally biased region" description="Basic and acidic residues" evidence="3">
    <location>
        <begin position="156"/>
        <end position="183"/>
    </location>
</feature>
<name>A0A9D4P1N3_DERFA</name>
<keyword evidence="2" id="KW-0175">Coiled coil</keyword>
<feature type="region of interest" description="Disordered" evidence="3">
    <location>
        <begin position="146"/>
        <end position="183"/>
    </location>
</feature>
<accession>A0A9D4P1N3</accession>
<evidence type="ECO:0000313" key="4">
    <source>
        <dbReference type="EMBL" id="KAH7641405.1"/>
    </source>
</evidence>
<dbReference type="Proteomes" id="UP000828236">
    <property type="component" value="Unassembled WGS sequence"/>
</dbReference>
<comment type="similarity">
    <text evidence="1">Belongs to the SIKE family.</text>
</comment>
<comment type="caution">
    <text evidence="4">The sequence shown here is derived from an EMBL/GenBank/DDBJ whole genome shotgun (WGS) entry which is preliminary data.</text>
</comment>